<proteinExistence type="predicted"/>
<keyword evidence="2" id="KW-1185">Reference proteome</keyword>
<name>A0ACC2DXE4_DIPCM</name>
<accession>A0ACC2DXE4</accession>
<comment type="caution">
    <text evidence="1">The sequence shown here is derived from an EMBL/GenBank/DDBJ whole genome shotgun (WGS) entry which is preliminary data.</text>
</comment>
<gene>
    <name evidence="1" type="ORF">O6H91_04G064600</name>
</gene>
<protein>
    <submittedName>
        <fullName evidence="1">Uncharacterized protein</fullName>
    </submittedName>
</protein>
<evidence type="ECO:0000313" key="2">
    <source>
        <dbReference type="Proteomes" id="UP001162992"/>
    </source>
</evidence>
<organism evidence="1 2">
    <name type="scientific">Diphasiastrum complanatum</name>
    <name type="common">Issler's clubmoss</name>
    <name type="synonym">Lycopodium complanatum</name>
    <dbReference type="NCBI Taxonomy" id="34168"/>
    <lineage>
        <taxon>Eukaryota</taxon>
        <taxon>Viridiplantae</taxon>
        <taxon>Streptophyta</taxon>
        <taxon>Embryophyta</taxon>
        <taxon>Tracheophyta</taxon>
        <taxon>Lycopodiopsida</taxon>
        <taxon>Lycopodiales</taxon>
        <taxon>Lycopodiaceae</taxon>
        <taxon>Lycopodioideae</taxon>
        <taxon>Diphasiastrum</taxon>
    </lineage>
</organism>
<sequence length="295" mass="32734">MPFSITFRTVAISPLPFHSLTLWFCLWTQDLLDSNESCVCLRGYPDYCVFLFSALTPVIYVNFSGLLVTVWLAMHASSVSKISTMPQIHSITSEQSSFKTMESVILQEDSQKAASSTHPPIMACLCAPTTHAGSFRCRLHRAAAKASAKLSVSYSQQSKADTEAFVPSSSASGNKRLVKLMSRHCATDNCTKSVSSIPRPPYNSRYHSSNKLKTPSRLSKVIFARDVKEDEHALAQAVMPSYSWQPRHSRQIESLQSKPVSMRLLALKKCQGEPRKDLLQPRMSGSAFSPPILSR</sequence>
<dbReference type="EMBL" id="CM055095">
    <property type="protein sequence ID" value="KAJ7558989.1"/>
    <property type="molecule type" value="Genomic_DNA"/>
</dbReference>
<dbReference type="Proteomes" id="UP001162992">
    <property type="component" value="Chromosome 4"/>
</dbReference>
<evidence type="ECO:0000313" key="1">
    <source>
        <dbReference type="EMBL" id="KAJ7558989.1"/>
    </source>
</evidence>
<reference evidence="2" key="1">
    <citation type="journal article" date="2024" name="Proc. Natl. Acad. Sci. U.S.A.">
        <title>Extraordinary preservation of gene collinearity over three hundred million years revealed in homosporous lycophytes.</title>
        <authorList>
            <person name="Li C."/>
            <person name="Wickell D."/>
            <person name="Kuo L.Y."/>
            <person name="Chen X."/>
            <person name="Nie B."/>
            <person name="Liao X."/>
            <person name="Peng D."/>
            <person name="Ji J."/>
            <person name="Jenkins J."/>
            <person name="Williams M."/>
            <person name="Shu S."/>
            <person name="Plott C."/>
            <person name="Barry K."/>
            <person name="Rajasekar S."/>
            <person name="Grimwood J."/>
            <person name="Han X."/>
            <person name="Sun S."/>
            <person name="Hou Z."/>
            <person name="He W."/>
            <person name="Dai G."/>
            <person name="Sun C."/>
            <person name="Schmutz J."/>
            <person name="Leebens-Mack J.H."/>
            <person name="Li F.W."/>
            <person name="Wang L."/>
        </authorList>
    </citation>
    <scope>NUCLEOTIDE SEQUENCE [LARGE SCALE GENOMIC DNA]</scope>
    <source>
        <strain evidence="2">cv. PW_Plant_1</strain>
    </source>
</reference>